<protein>
    <submittedName>
        <fullName evidence="2">Uncharacterized protein</fullName>
    </submittedName>
</protein>
<evidence type="ECO:0000256" key="1">
    <source>
        <dbReference type="SAM" id="MobiDB-lite"/>
    </source>
</evidence>
<evidence type="ECO:0000313" key="2">
    <source>
        <dbReference type="EMBL" id="OLQ05329.1"/>
    </source>
</evidence>
<feature type="region of interest" description="Disordered" evidence="1">
    <location>
        <begin position="46"/>
        <end position="66"/>
    </location>
</feature>
<keyword evidence="3" id="KW-1185">Reference proteome</keyword>
<name>A0A1Q9ED43_SYMMI</name>
<feature type="compositionally biased region" description="Acidic residues" evidence="1">
    <location>
        <begin position="668"/>
        <end position="681"/>
    </location>
</feature>
<dbReference type="Proteomes" id="UP000186817">
    <property type="component" value="Unassembled WGS sequence"/>
</dbReference>
<organism evidence="2 3">
    <name type="scientific">Symbiodinium microadriaticum</name>
    <name type="common">Dinoflagellate</name>
    <name type="synonym">Zooxanthella microadriatica</name>
    <dbReference type="NCBI Taxonomy" id="2951"/>
    <lineage>
        <taxon>Eukaryota</taxon>
        <taxon>Sar</taxon>
        <taxon>Alveolata</taxon>
        <taxon>Dinophyceae</taxon>
        <taxon>Suessiales</taxon>
        <taxon>Symbiodiniaceae</taxon>
        <taxon>Symbiodinium</taxon>
    </lineage>
</organism>
<feature type="compositionally biased region" description="Low complexity" evidence="1">
    <location>
        <begin position="707"/>
        <end position="730"/>
    </location>
</feature>
<proteinExistence type="predicted"/>
<evidence type="ECO:0000313" key="3">
    <source>
        <dbReference type="Proteomes" id="UP000186817"/>
    </source>
</evidence>
<dbReference type="AlphaFoldDB" id="A0A1Q9ED43"/>
<feature type="region of interest" description="Disordered" evidence="1">
    <location>
        <begin position="662"/>
        <end position="737"/>
    </location>
</feature>
<accession>A0A1Q9ED43</accession>
<dbReference type="OrthoDB" id="438344at2759"/>
<gene>
    <name evidence="2" type="ORF">AK812_SmicGene11526</name>
</gene>
<sequence length="824" mass="89273">MGIAELLHCKDIWVNLWQFLSFSSRKRLIASGREILLESQDHSRGWPPLGFTDSESEESEVCPDPPSAEVLEHSVELADETSRDLGHGGLGSEPELCAEQRECVFEDAECTGKPIPDDSGFLEHLDSLGGPGSIDDEELGTGRPLPSHLDACVSTEARGQFSSGDAGQGSQGVEDIGCLQDSVLAVGRSTVDIALPWEVSGMSLIFREEDPVDVMLNSLPAHVPVPSVPMQPEEIVKEPPLKRVRPLPESGECFRGAISSRGYDNDEDKVEGVWRRALEKWLVVVTECPRTSLIGDRVSGMAATEATATLRELFGRKSAATVLKRGSALVAFIAWCRKTFCEEEPVPFRTLHLKGYLRHLKAIKRPASAFTGFQEAVNFAIHVVGFSEALNARGQPPGGGVWSPWCSGVIGQALQGKAERKQATVLTVHQVAALEHMLQDDSLSAFDRYACGALLFGIFSRSRVSDLRKTFGWLLDFDQLGDGGDGFIECRTRDHKTANLVLQSGVSMPLVAPAMGVTSSSWAIRWARVAEEVGLRFTEDRRGPVLPAPDQRGGWTNRSVDAGEVTKWLHALLSRSGNDASPGTTSHTVKSTVLSWCAKYGMGRHPRLQLGHHTSGDGSLDTYGRDTLAPALLQLTSMLESIRRGVLLPDLTRSGRFRKRTSIKVESSEEEPEPAAEMEGVEDVHSSSGATGSFLRVDAERESEGMDGAAQSGSSSSSEDSSSDAGQGDAWVVGEDFRNPESKPAAWKPDTVMYRHVRTGVVHIMAAGSSEGIFTCGRPLTKDHAEVTDVPFLSLRKCKQCEAGKPVRDIGGLTAAINQLRRGE</sequence>
<comment type="caution">
    <text evidence="2">The sequence shown here is derived from an EMBL/GenBank/DDBJ whole genome shotgun (WGS) entry which is preliminary data.</text>
</comment>
<dbReference type="EMBL" id="LSRX01000188">
    <property type="protein sequence ID" value="OLQ05329.1"/>
    <property type="molecule type" value="Genomic_DNA"/>
</dbReference>
<reference evidence="2 3" key="1">
    <citation type="submission" date="2016-02" db="EMBL/GenBank/DDBJ databases">
        <title>Genome analysis of coral dinoflagellate symbionts highlights evolutionary adaptations to a symbiotic lifestyle.</title>
        <authorList>
            <person name="Aranda M."/>
            <person name="Li Y."/>
            <person name="Liew Y.J."/>
            <person name="Baumgarten S."/>
            <person name="Simakov O."/>
            <person name="Wilson M."/>
            <person name="Piel J."/>
            <person name="Ashoor H."/>
            <person name="Bougouffa S."/>
            <person name="Bajic V.B."/>
            <person name="Ryu T."/>
            <person name="Ravasi T."/>
            <person name="Bayer T."/>
            <person name="Micklem G."/>
            <person name="Kim H."/>
            <person name="Bhak J."/>
            <person name="Lajeunesse T.C."/>
            <person name="Voolstra C.R."/>
        </authorList>
    </citation>
    <scope>NUCLEOTIDE SEQUENCE [LARGE SCALE GENOMIC DNA]</scope>
    <source>
        <strain evidence="2 3">CCMP2467</strain>
    </source>
</reference>